<keyword evidence="3" id="KW-0156">Chromatin regulator</keyword>
<dbReference type="InterPro" id="IPR049629">
    <property type="entry name" value="DPY30_SDC1_DD"/>
</dbReference>
<dbReference type="Pfam" id="PF05186">
    <property type="entry name" value="Dpy-30"/>
    <property type="match status" value="1"/>
</dbReference>
<dbReference type="PANTHER" id="PTHR23356">
    <property type="entry name" value="DPY30-RELATED"/>
    <property type="match status" value="1"/>
</dbReference>
<dbReference type="PANTHER" id="PTHR23356:SF16">
    <property type="entry name" value="DPY30 DOMAIN CONTAINING 2"/>
    <property type="match status" value="1"/>
</dbReference>
<dbReference type="FunFam" id="1.20.890.10:FF:000003">
    <property type="entry name" value="protein dpy-30 homolog"/>
    <property type="match status" value="1"/>
</dbReference>
<dbReference type="GO" id="GO:0006325">
    <property type="term" value="P:chromatin organization"/>
    <property type="evidence" value="ECO:0007669"/>
    <property type="project" value="UniProtKB-KW"/>
</dbReference>
<name>A0A6P4HYE4_DROKI</name>
<dbReference type="Proteomes" id="UP001652661">
    <property type="component" value="Chromosome 3L"/>
</dbReference>
<dbReference type="InterPro" id="IPR007858">
    <property type="entry name" value="Dpy-30_motif"/>
</dbReference>
<evidence type="ECO:0000313" key="10">
    <source>
        <dbReference type="RefSeq" id="XP_017020760.1"/>
    </source>
</evidence>
<dbReference type="GO" id="GO:0048188">
    <property type="term" value="C:Set1C/COMPASS complex"/>
    <property type="evidence" value="ECO:0007669"/>
    <property type="project" value="InterPro"/>
</dbReference>
<feature type="compositionally biased region" description="Polar residues" evidence="8">
    <location>
        <begin position="1"/>
        <end position="12"/>
    </location>
</feature>
<evidence type="ECO:0000256" key="8">
    <source>
        <dbReference type="SAM" id="MobiDB-lite"/>
    </source>
</evidence>
<keyword evidence="6" id="KW-0539">Nucleus</keyword>
<comment type="subcellular location">
    <subcellularLocation>
        <location evidence="1">Nucleus</location>
    </subcellularLocation>
</comment>
<dbReference type="InterPro" id="IPR037856">
    <property type="entry name" value="Sdc1/DPY30"/>
</dbReference>
<protein>
    <recommendedName>
        <fullName evidence="7">Protein dpy-30 homolog</fullName>
    </recommendedName>
</protein>
<evidence type="ECO:0000256" key="1">
    <source>
        <dbReference type="ARBA" id="ARBA00004123"/>
    </source>
</evidence>
<dbReference type="RefSeq" id="XP_017020760.1">
    <property type="nucleotide sequence ID" value="XM_017165271.3"/>
</dbReference>
<proteinExistence type="inferred from homology"/>
<reference evidence="10" key="1">
    <citation type="submission" date="2025-08" db="UniProtKB">
        <authorList>
            <consortium name="RefSeq"/>
        </authorList>
    </citation>
    <scope>IDENTIFICATION</scope>
    <source>
        <strain evidence="10">14028-0561.14</strain>
        <tissue evidence="10">Whole fly</tissue>
    </source>
</reference>
<gene>
    <name evidence="10" type="primary">Dpy-30L2</name>
</gene>
<dbReference type="AlphaFoldDB" id="A0A6P4HYE4"/>
<evidence type="ECO:0000313" key="9">
    <source>
        <dbReference type="Proteomes" id="UP001652661"/>
    </source>
</evidence>
<evidence type="ECO:0000256" key="4">
    <source>
        <dbReference type="ARBA" id="ARBA00023015"/>
    </source>
</evidence>
<feature type="compositionally biased region" description="Basic and acidic residues" evidence="8">
    <location>
        <begin position="18"/>
        <end position="34"/>
    </location>
</feature>
<evidence type="ECO:0000256" key="3">
    <source>
        <dbReference type="ARBA" id="ARBA00022853"/>
    </source>
</evidence>
<dbReference type="OrthoDB" id="417678at2759"/>
<organism evidence="9 10">
    <name type="scientific">Drosophila kikkawai</name>
    <name type="common">Fruit fly</name>
    <dbReference type="NCBI Taxonomy" id="30033"/>
    <lineage>
        <taxon>Eukaryota</taxon>
        <taxon>Metazoa</taxon>
        <taxon>Ecdysozoa</taxon>
        <taxon>Arthropoda</taxon>
        <taxon>Hexapoda</taxon>
        <taxon>Insecta</taxon>
        <taxon>Pterygota</taxon>
        <taxon>Neoptera</taxon>
        <taxon>Endopterygota</taxon>
        <taxon>Diptera</taxon>
        <taxon>Brachycera</taxon>
        <taxon>Muscomorpha</taxon>
        <taxon>Ephydroidea</taxon>
        <taxon>Drosophilidae</taxon>
        <taxon>Drosophila</taxon>
        <taxon>Sophophora</taxon>
    </lineage>
</organism>
<keyword evidence="4" id="KW-0805">Transcription regulation</keyword>
<evidence type="ECO:0000256" key="2">
    <source>
        <dbReference type="ARBA" id="ARBA00010849"/>
    </source>
</evidence>
<dbReference type="CDD" id="cd22965">
    <property type="entry name" value="DD_DPY30_SDC1"/>
    <property type="match status" value="1"/>
</dbReference>
<dbReference type="Gene3D" id="1.20.890.10">
    <property type="entry name" value="cAMP-dependent protein kinase regulatory subunit, dimerization-anchoring domain"/>
    <property type="match status" value="1"/>
</dbReference>
<evidence type="ECO:0000256" key="5">
    <source>
        <dbReference type="ARBA" id="ARBA00023163"/>
    </source>
</evidence>
<accession>A0A6P4HYE4</accession>
<evidence type="ECO:0000256" key="6">
    <source>
        <dbReference type="ARBA" id="ARBA00023242"/>
    </source>
</evidence>
<comment type="similarity">
    <text evidence="2">Belongs to the dpy-30 family.</text>
</comment>
<keyword evidence="5" id="KW-0804">Transcription</keyword>
<sequence length="105" mass="11382">MPFQRGSINSMTGAGGDDLNRDKDLSGHNLDEGKGDISAFAACRKPRPDANSLSVRQYLDQTVAPILLHGLQALAQDRPSDPVSYLATYLLKNKNRCAEVNPPDT</sequence>
<keyword evidence="9" id="KW-1185">Reference proteome</keyword>
<feature type="region of interest" description="Disordered" evidence="8">
    <location>
        <begin position="1"/>
        <end position="34"/>
    </location>
</feature>
<evidence type="ECO:0000256" key="7">
    <source>
        <dbReference type="ARBA" id="ARBA00044172"/>
    </source>
</evidence>